<comment type="caution">
    <text evidence="1">The sequence shown here is derived from an EMBL/GenBank/DDBJ whole genome shotgun (WGS) entry which is preliminary data.</text>
</comment>
<dbReference type="GO" id="GO:0032259">
    <property type="term" value="P:methylation"/>
    <property type="evidence" value="ECO:0007669"/>
    <property type="project" value="UniProtKB-KW"/>
</dbReference>
<dbReference type="InterPro" id="IPR036388">
    <property type="entry name" value="WH-like_DNA-bd_sf"/>
</dbReference>
<reference evidence="1 2" key="1">
    <citation type="submission" date="2022-09" db="EMBL/GenBank/DDBJ databases">
        <title>Enrichment on poylsaccharides allowed isolation of novel metabolic and taxonomic groups of Haloarchaea.</title>
        <authorList>
            <person name="Sorokin D.Y."/>
            <person name="Elcheninov A.G."/>
            <person name="Khizhniak T.V."/>
            <person name="Kolganova T.V."/>
            <person name="Kublanov I.V."/>
        </authorList>
    </citation>
    <scope>NUCLEOTIDE SEQUENCE [LARGE SCALE GENOMIC DNA]</scope>
    <source>
        <strain evidence="1 2">AArc-curdl1</strain>
    </source>
</reference>
<dbReference type="Pfam" id="PF13489">
    <property type="entry name" value="Methyltransf_23"/>
    <property type="match status" value="1"/>
</dbReference>
<gene>
    <name evidence="1" type="ORF">OB919_06515</name>
</gene>
<name>A0AAP3E5K2_9EURY</name>
<dbReference type="InterPro" id="IPR036390">
    <property type="entry name" value="WH_DNA-bd_sf"/>
</dbReference>
<dbReference type="GO" id="GO:0008168">
    <property type="term" value="F:methyltransferase activity"/>
    <property type="evidence" value="ECO:0007669"/>
    <property type="project" value="UniProtKB-KW"/>
</dbReference>
<dbReference type="SUPFAM" id="SSF46785">
    <property type="entry name" value="Winged helix' DNA-binding domain"/>
    <property type="match status" value="1"/>
</dbReference>
<dbReference type="EMBL" id="JAOPJZ010000003">
    <property type="protein sequence ID" value="MCU4751633.1"/>
    <property type="molecule type" value="Genomic_DNA"/>
</dbReference>
<dbReference type="Gene3D" id="1.10.10.10">
    <property type="entry name" value="Winged helix-like DNA-binding domain superfamily/Winged helix DNA-binding domain"/>
    <property type="match status" value="1"/>
</dbReference>
<keyword evidence="1" id="KW-0489">Methyltransferase</keyword>
<dbReference type="Proteomes" id="UP001321047">
    <property type="component" value="Unassembled WGS sequence"/>
</dbReference>
<accession>A0AAP3E5K2</accession>
<protein>
    <submittedName>
        <fullName evidence="1">Class I SAM-dependent methyltransferase</fullName>
    </submittedName>
</protein>
<keyword evidence="1" id="KW-0808">Transferase</keyword>
<proteinExistence type="predicted"/>
<dbReference type="RefSeq" id="WP_342807615.1">
    <property type="nucleotide sequence ID" value="NZ_JAOPJZ010000003.1"/>
</dbReference>
<sequence length="308" mass="33452">MSQRSPSLEVLLLLRAARETGALEALMRTAATPSELCERTDLTERGAESLIDVLEAEGFLQRVGDSYEPTNRSLGFLAKTDVRSIGSLPAILDRLDRGFELDETLCTDAPRPIDARERRNNLGAQAAVEEATVRAVVTEIVRTAPDATRVLEISGAPGRYAVELASRGLEVVLTDTPARLADSKAILAGKSVRPLEADTPADMPAERFDITVGIEYASCFAPAANSRLVERATERLKPGGWLVLVERLEGEGATRRAVELLLETDAGRVYDGDRYLEWFEEYGLEESAVSTIPGTGFHAIAGRWPLDG</sequence>
<dbReference type="AlphaFoldDB" id="A0AAP3E5K2"/>
<organism evidence="1 2">
    <name type="scientific">Natronosalvus hydrolyticus</name>
    <dbReference type="NCBI Taxonomy" id="2979988"/>
    <lineage>
        <taxon>Archaea</taxon>
        <taxon>Methanobacteriati</taxon>
        <taxon>Methanobacteriota</taxon>
        <taxon>Stenosarchaea group</taxon>
        <taxon>Halobacteria</taxon>
        <taxon>Halobacteriales</taxon>
        <taxon>Natrialbaceae</taxon>
        <taxon>Natronosalvus</taxon>
    </lineage>
</organism>
<evidence type="ECO:0000313" key="1">
    <source>
        <dbReference type="EMBL" id="MCU4751633.1"/>
    </source>
</evidence>
<dbReference type="Gene3D" id="3.40.50.150">
    <property type="entry name" value="Vaccinia Virus protein VP39"/>
    <property type="match status" value="1"/>
</dbReference>
<evidence type="ECO:0000313" key="2">
    <source>
        <dbReference type="Proteomes" id="UP001321047"/>
    </source>
</evidence>
<keyword evidence="2" id="KW-1185">Reference proteome</keyword>
<dbReference type="SUPFAM" id="SSF53335">
    <property type="entry name" value="S-adenosyl-L-methionine-dependent methyltransferases"/>
    <property type="match status" value="1"/>
</dbReference>
<dbReference type="CDD" id="cd02440">
    <property type="entry name" value="AdoMet_MTases"/>
    <property type="match status" value="1"/>
</dbReference>
<dbReference type="InterPro" id="IPR029063">
    <property type="entry name" value="SAM-dependent_MTases_sf"/>
</dbReference>